<dbReference type="InterPro" id="IPR036779">
    <property type="entry name" value="LysM_dom_sf"/>
</dbReference>
<protein>
    <submittedName>
        <fullName evidence="2">LysM peptidoglycan-binding domain-containing protein</fullName>
    </submittedName>
</protein>
<name>A0ABS3W238_MICEH</name>
<feature type="transmembrane region" description="Helical" evidence="1">
    <location>
        <begin position="103"/>
        <end position="125"/>
    </location>
</feature>
<keyword evidence="1" id="KW-0812">Transmembrane</keyword>
<dbReference type="RefSeq" id="WP_208817832.1">
    <property type="nucleotide sequence ID" value="NZ_WVUH01000588.1"/>
</dbReference>
<organism evidence="2 3">
    <name type="scientific">Micromonospora echinofusca</name>
    <dbReference type="NCBI Taxonomy" id="47858"/>
    <lineage>
        <taxon>Bacteria</taxon>
        <taxon>Bacillati</taxon>
        <taxon>Actinomycetota</taxon>
        <taxon>Actinomycetes</taxon>
        <taxon>Micromonosporales</taxon>
        <taxon>Micromonosporaceae</taxon>
        <taxon>Micromonospora</taxon>
    </lineage>
</organism>
<dbReference type="CDD" id="cd00118">
    <property type="entry name" value="LysM"/>
    <property type="match status" value="1"/>
</dbReference>
<keyword evidence="1" id="KW-1133">Transmembrane helix</keyword>
<proteinExistence type="predicted"/>
<dbReference type="InterPro" id="IPR052196">
    <property type="entry name" value="Bact_Kbp"/>
</dbReference>
<keyword evidence="3" id="KW-1185">Reference proteome</keyword>
<dbReference type="EMBL" id="WVUH01000588">
    <property type="protein sequence ID" value="MBO4210763.1"/>
    <property type="molecule type" value="Genomic_DNA"/>
</dbReference>
<dbReference type="PANTHER" id="PTHR34700:SF4">
    <property type="entry name" value="PHAGE-LIKE ELEMENT PBSX PROTEIN XKDP"/>
    <property type="match status" value="1"/>
</dbReference>
<comment type="caution">
    <text evidence="2">The sequence shown here is derived from an EMBL/GenBank/DDBJ whole genome shotgun (WGS) entry which is preliminary data.</text>
</comment>
<evidence type="ECO:0000313" key="2">
    <source>
        <dbReference type="EMBL" id="MBO4210763.1"/>
    </source>
</evidence>
<reference evidence="2 3" key="1">
    <citation type="submission" date="2019-12" db="EMBL/GenBank/DDBJ databases">
        <title>Whole genome sequencing of endophytic Actinobacterium Micromonospora sp. MPMI6T.</title>
        <authorList>
            <person name="Evv R."/>
            <person name="Podile A.R."/>
        </authorList>
    </citation>
    <scope>NUCLEOTIDE SEQUENCE [LARGE SCALE GENOMIC DNA]</scope>
    <source>
        <strain evidence="2 3">MPMI6</strain>
    </source>
</reference>
<keyword evidence="1" id="KW-0472">Membrane</keyword>
<dbReference type="Proteomes" id="UP000823521">
    <property type="component" value="Unassembled WGS sequence"/>
</dbReference>
<dbReference type="InterPro" id="IPR018392">
    <property type="entry name" value="LysM"/>
</dbReference>
<evidence type="ECO:0000313" key="3">
    <source>
        <dbReference type="Proteomes" id="UP000823521"/>
    </source>
</evidence>
<gene>
    <name evidence="2" type="ORF">GSF22_32935</name>
</gene>
<accession>A0ABS3W238</accession>
<feature type="transmembrane region" description="Helical" evidence="1">
    <location>
        <begin position="53"/>
        <end position="75"/>
    </location>
</feature>
<dbReference type="PANTHER" id="PTHR34700">
    <property type="entry name" value="POTASSIUM BINDING PROTEIN KBP"/>
    <property type="match status" value="1"/>
</dbReference>
<sequence>MEIDIRETGERYVQSRVPDRHDTLTEYGTRDTVYLPHDPPSDREPLPRTLARTVHTVSAILLFLIAVPTLLWMVGGNPMRRLPAWSQIPEWFDKFGGRFTPDVLVGAALWGMWLLWGAFALLLIAELVAAATRWRIPVVRLPAPLHRLVFGLAGTAALAVTSVGNPNDAGDDGRAATTVAAADIPRQAAARGPAIIRVAEHQYIYVVERHDTLSTIAKQWLGDANRWPEICALNKHRHFAKGARGVLRDCDLIYPGWDLRLPADARPPAGTT</sequence>
<evidence type="ECO:0000256" key="1">
    <source>
        <dbReference type="SAM" id="Phobius"/>
    </source>
</evidence>
<dbReference type="Gene3D" id="3.10.350.10">
    <property type="entry name" value="LysM domain"/>
    <property type="match status" value="1"/>
</dbReference>
<feature type="non-terminal residue" evidence="2">
    <location>
        <position position="272"/>
    </location>
</feature>